<dbReference type="NCBIfam" id="TIGR00426">
    <property type="entry name" value="competence protein ComEA helix-hairpin-helix repeat region"/>
    <property type="match status" value="1"/>
</dbReference>
<feature type="region of interest" description="Disordered" evidence="1">
    <location>
        <begin position="68"/>
        <end position="97"/>
    </location>
</feature>
<dbReference type="InterPro" id="IPR019554">
    <property type="entry name" value="Soluble_ligand-bd"/>
</dbReference>
<dbReference type="SUPFAM" id="SSF47781">
    <property type="entry name" value="RuvA domain 2-like"/>
    <property type="match status" value="1"/>
</dbReference>
<keyword evidence="5" id="KW-1185">Reference proteome</keyword>
<evidence type="ECO:0000256" key="2">
    <source>
        <dbReference type="SAM" id="Phobius"/>
    </source>
</evidence>
<dbReference type="PANTHER" id="PTHR21180:SF32">
    <property type="entry name" value="ENDONUCLEASE_EXONUCLEASE_PHOSPHATASE FAMILY DOMAIN-CONTAINING PROTEIN 1"/>
    <property type="match status" value="1"/>
</dbReference>
<keyword evidence="2" id="KW-0472">Membrane</keyword>
<accession>U4TXH9</accession>
<feature type="domain" description="Helix-hairpin-helix DNA-binding motif class 1" evidence="3">
    <location>
        <begin position="236"/>
        <end position="255"/>
    </location>
</feature>
<dbReference type="GO" id="GO:0015627">
    <property type="term" value="C:type II protein secretion system complex"/>
    <property type="evidence" value="ECO:0007669"/>
    <property type="project" value="TreeGrafter"/>
</dbReference>
<dbReference type="AlphaFoldDB" id="U4TXH9"/>
<keyword evidence="2" id="KW-0812">Transmembrane</keyword>
<dbReference type="Gene3D" id="3.10.560.10">
    <property type="entry name" value="Outer membrane lipoprotein wza domain like"/>
    <property type="match status" value="1"/>
</dbReference>
<evidence type="ECO:0000259" key="3">
    <source>
        <dbReference type="SMART" id="SM00278"/>
    </source>
</evidence>
<evidence type="ECO:0000256" key="1">
    <source>
        <dbReference type="SAM" id="MobiDB-lite"/>
    </source>
</evidence>
<protein>
    <recommendedName>
        <fullName evidence="3">Helix-hairpin-helix DNA-binding motif class 1 domain-containing protein</fullName>
    </recommendedName>
</protein>
<feature type="region of interest" description="Disordered" evidence="1">
    <location>
        <begin position="165"/>
        <end position="191"/>
    </location>
</feature>
<organism evidence="4 5">
    <name type="scientific">Schleiferilactobacillus shenzhenensis LY-73</name>
    <dbReference type="NCBI Taxonomy" id="1231336"/>
    <lineage>
        <taxon>Bacteria</taxon>
        <taxon>Bacillati</taxon>
        <taxon>Bacillota</taxon>
        <taxon>Bacilli</taxon>
        <taxon>Lactobacillales</taxon>
        <taxon>Lactobacillaceae</taxon>
        <taxon>Schleiferilactobacillus</taxon>
    </lineage>
</organism>
<gene>
    <name evidence="4" type="ORF">L248_0197</name>
</gene>
<sequence>MTSKERQGMTMRRQRPEKPRLLSQLGRYWYWGVIGLAVLALGGWWWFRQEASAGVVLDPAASATVPGAVQTSSASGGSGGHSAGVSQSASTSRPAAPAKNGQVWVDIQGAVQKPGVYQLAADSRLDHAVRAAGGLRPEADRRQVNLAQPLTDGAAIYIPKAGEQAASSNAPAGESGVQPGPAASGSSAPAADTGEAAININSATQADLEQVSGIGPKRAGDIIAYRESHGPFQSLDELGEISGIGEKTLATLKAALTL</sequence>
<evidence type="ECO:0000313" key="4">
    <source>
        <dbReference type="EMBL" id="ERL66518.1"/>
    </source>
</evidence>
<dbReference type="Gene3D" id="1.10.150.280">
    <property type="entry name" value="AF1531-like domain"/>
    <property type="match status" value="1"/>
</dbReference>
<dbReference type="Proteomes" id="UP000030647">
    <property type="component" value="Unassembled WGS sequence"/>
</dbReference>
<dbReference type="PANTHER" id="PTHR21180">
    <property type="entry name" value="ENDONUCLEASE/EXONUCLEASE/PHOSPHATASE FAMILY DOMAIN-CONTAINING PROTEIN 1"/>
    <property type="match status" value="1"/>
</dbReference>
<dbReference type="GO" id="GO:0006281">
    <property type="term" value="P:DNA repair"/>
    <property type="evidence" value="ECO:0007669"/>
    <property type="project" value="InterPro"/>
</dbReference>
<dbReference type="GO" id="GO:0003677">
    <property type="term" value="F:DNA binding"/>
    <property type="evidence" value="ECO:0007669"/>
    <property type="project" value="InterPro"/>
</dbReference>
<keyword evidence="2" id="KW-1133">Transmembrane helix</keyword>
<evidence type="ECO:0000313" key="5">
    <source>
        <dbReference type="Proteomes" id="UP000030647"/>
    </source>
</evidence>
<dbReference type="Pfam" id="PF12836">
    <property type="entry name" value="HHH_3"/>
    <property type="match status" value="1"/>
</dbReference>
<dbReference type="InterPro" id="IPR003583">
    <property type="entry name" value="Hlx-hairpin-Hlx_DNA-bd_motif"/>
</dbReference>
<feature type="domain" description="Helix-hairpin-helix DNA-binding motif class 1" evidence="3">
    <location>
        <begin position="206"/>
        <end position="225"/>
    </location>
</feature>
<dbReference type="Pfam" id="PF10531">
    <property type="entry name" value="SLBB"/>
    <property type="match status" value="1"/>
</dbReference>
<proteinExistence type="predicted"/>
<dbReference type="HOGENOM" id="CLU_052011_1_0_9"/>
<dbReference type="InterPro" id="IPR051675">
    <property type="entry name" value="Endo/Exo/Phosphatase_dom_1"/>
</dbReference>
<dbReference type="eggNOG" id="COG1555">
    <property type="taxonomic scope" value="Bacteria"/>
</dbReference>
<dbReference type="InterPro" id="IPR004509">
    <property type="entry name" value="Competence_ComEA_HhH"/>
</dbReference>
<dbReference type="STRING" id="1231336.L248_0197"/>
<feature type="compositionally biased region" description="Low complexity" evidence="1">
    <location>
        <begin position="179"/>
        <end position="191"/>
    </location>
</feature>
<feature type="transmembrane region" description="Helical" evidence="2">
    <location>
        <begin position="28"/>
        <end position="47"/>
    </location>
</feature>
<dbReference type="EMBL" id="KI271582">
    <property type="protein sequence ID" value="ERL66518.1"/>
    <property type="molecule type" value="Genomic_DNA"/>
</dbReference>
<reference evidence="5" key="1">
    <citation type="journal article" date="2013" name="Genome Announc.">
        <title>Whole-Genome Sequencing of Lactobacillus shenzhenensis Strain LY-73T.</title>
        <authorList>
            <person name="Lin Z."/>
            <person name="Liu Z."/>
            <person name="Yang R."/>
            <person name="Zou Y."/>
            <person name="Wan D."/>
            <person name="Chen J."/>
            <person name="Guo M."/>
            <person name="Zhao J."/>
            <person name="Fang C."/>
            <person name="Yang R."/>
            <person name="Liu F."/>
        </authorList>
    </citation>
    <scope>NUCLEOTIDE SEQUENCE [LARGE SCALE GENOMIC DNA]</scope>
    <source>
        <strain evidence="5">LY-73</strain>
    </source>
</reference>
<dbReference type="SMART" id="SM00278">
    <property type="entry name" value="HhH1"/>
    <property type="match status" value="2"/>
</dbReference>
<dbReference type="InterPro" id="IPR010994">
    <property type="entry name" value="RuvA_2-like"/>
</dbReference>
<dbReference type="OrthoDB" id="9790239at2"/>
<name>U4TXH9_9LACO</name>
<dbReference type="GO" id="GO:0015628">
    <property type="term" value="P:protein secretion by the type II secretion system"/>
    <property type="evidence" value="ECO:0007669"/>
    <property type="project" value="TreeGrafter"/>
</dbReference>